<keyword evidence="2" id="KW-1185">Reference proteome</keyword>
<dbReference type="EMBL" id="CP041764">
    <property type="protein sequence ID" value="QHA89704.1"/>
    <property type="molecule type" value="Genomic_DNA"/>
</dbReference>
<dbReference type="Proteomes" id="UP000430368">
    <property type="component" value="Chromosome"/>
</dbReference>
<name>A0ABX6GU32_9GAMM</name>
<gene>
    <name evidence="1" type="ORF">FO014_23450</name>
</gene>
<accession>A0ABX6GU32</accession>
<dbReference type="Pfam" id="PF06576">
    <property type="entry name" value="DUF1133"/>
    <property type="match status" value="1"/>
</dbReference>
<evidence type="ECO:0000313" key="2">
    <source>
        <dbReference type="Proteomes" id="UP000430368"/>
    </source>
</evidence>
<evidence type="ECO:0000313" key="1">
    <source>
        <dbReference type="EMBL" id="QHA89704.1"/>
    </source>
</evidence>
<dbReference type="InterPro" id="IPR010557">
    <property type="entry name" value="DUF1133"/>
</dbReference>
<organism evidence="1 2">
    <name type="scientific">Serratia rhizosphaerae</name>
    <dbReference type="NCBI Taxonomy" id="2597702"/>
    <lineage>
        <taxon>Bacteria</taxon>
        <taxon>Pseudomonadati</taxon>
        <taxon>Pseudomonadota</taxon>
        <taxon>Gammaproteobacteria</taxon>
        <taxon>Enterobacterales</taxon>
        <taxon>Yersiniaceae</taxon>
        <taxon>Serratia</taxon>
    </lineage>
</organism>
<dbReference type="RefSeq" id="WP_160031250.1">
    <property type="nucleotide sequence ID" value="NZ_CP041764.1"/>
</dbReference>
<proteinExistence type="predicted"/>
<protein>
    <submittedName>
        <fullName evidence="1">DUF1133 family protein</fullName>
    </submittedName>
</protein>
<sequence length="184" mass="20933">MIYPDNIGKNDGLQLRALERIWLQGKLKMWGRWSGMEQFGSAGSMFNQLLSSQKVTKSAIAQALKQLKKSGCEKEELHQYLLDILEGKQKSSFAFCTDKEAAVMDKVMASVLHEQPGLMNILRQRYIGKGGSLKSMAADLHNKRPEWCLRTCETRVAVWVKAAEFMLYQPMSEAFGASSERFYR</sequence>
<reference evidence="1 2" key="1">
    <citation type="submission" date="2019-07" db="EMBL/GenBank/DDBJ databases">
        <title>Serratia dokdonensis sp. nov., an elicitor of systemic resistance in Nicotiana Tabacum.</title>
        <authorList>
            <person name="Son J.-S."/>
            <person name="Hwang Y.-J."/>
            <person name="Lee S.-Y."/>
            <person name="Ghim S.-Y."/>
        </authorList>
    </citation>
    <scope>NUCLEOTIDE SEQUENCE [LARGE SCALE GENOMIC DNA]</scope>
    <source>
        <strain evidence="1 2">KUDC3025</strain>
    </source>
</reference>